<dbReference type="EMBL" id="KQ964547">
    <property type="protein sequence ID" value="KXN69129.1"/>
    <property type="molecule type" value="Genomic_DNA"/>
</dbReference>
<organism evidence="1 2">
    <name type="scientific">Conidiobolus coronatus (strain ATCC 28846 / CBS 209.66 / NRRL 28638)</name>
    <name type="common">Delacroixia coronata</name>
    <dbReference type="NCBI Taxonomy" id="796925"/>
    <lineage>
        <taxon>Eukaryota</taxon>
        <taxon>Fungi</taxon>
        <taxon>Fungi incertae sedis</taxon>
        <taxon>Zoopagomycota</taxon>
        <taxon>Entomophthoromycotina</taxon>
        <taxon>Entomophthoromycetes</taxon>
        <taxon>Entomophthorales</taxon>
        <taxon>Ancylistaceae</taxon>
        <taxon>Conidiobolus</taxon>
    </lineage>
</organism>
<dbReference type="Gene3D" id="3.80.10.10">
    <property type="entry name" value="Ribonuclease Inhibitor"/>
    <property type="match status" value="1"/>
</dbReference>
<reference evidence="1 2" key="1">
    <citation type="journal article" date="2015" name="Genome Biol. Evol.">
        <title>Phylogenomic analyses indicate that early fungi evolved digesting cell walls of algal ancestors of land plants.</title>
        <authorList>
            <person name="Chang Y."/>
            <person name="Wang S."/>
            <person name="Sekimoto S."/>
            <person name="Aerts A.L."/>
            <person name="Choi C."/>
            <person name="Clum A."/>
            <person name="LaButti K.M."/>
            <person name="Lindquist E.A."/>
            <person name="Yee Ngan C."/>
            <person name="Ohm R.A."/>
            <person name="Salamov A.A."/>
            <person name="Grigoriev I.V."/>
            <person name="Spatafora J.W."/>
            <person name="Berbee M.L."/>
        </authorList>
    </citation>
    <scope>NUCLEOTIDE SEQUENCE [LARGE SCALE GENOMIC DNA]</scope>
    <source>
        <strain evidence="1 2">NRRL 28638</strain>
    </source>
</reference>
<dbReference type="AlphaFoldDB" id="A0A137P2J3"/>
<evidence type="ECO:0000313" key="1">
    <source>
        <dbReference type="EMBL" id="KXN69129.1"/>
    </source>
</evidence>
<dbReference type="SUPFAM" id="SSF52047">
    <property type="entry name" value="RNI-like"/>
    <property type="match status" value="1"/>
</dbReference>
<evidence type="ECO:0008006" key="3">
    <source>
        <dbReference type="Google" id="ProtNLM"/>
    </source>
</evidence>
<accession>A0A137P2J3</accession>
<sequence length="450" mass="53343">MNNDNNLNINWLNVIVIKEFQKYLNLNSIKELSLLSKLFRLKLSPKLFDTIKLDRELKSINSDYESYFKVKEITVLNNLVKSGVKEVHYRQYVDKLLNDIKHRLQGIKSFVSSIEFRYLEHLGYFLFPIFTNFENLEILDLYECTIPYSILINLGKLFPKLKKIELGSVLLVKLPTDSAHSENFLFPPNLSCLNISKVKATEQDDLFNPYERLYIEYFPRNSYRFSLPRIALPNLLELDYDGDDEDDSDLEEFSNINPNLKSLKVQFFHLDREYNLNSLEYLDVGYVECYDDEVKFATNHNLNELKLLVEGDFYFENVTKLCLLCPNLVKLNLCLVCIDDFQQAFDEFLIPILSNMPKLKTLELELIAEEDEILDITNFPYIETFILFSDEPNILNVKFARSENLRNIEFKCNYFDCDYYRDEFRKLCRKTKNWKFTYSEDLIKGYKLSQ</sequence>
<keyword evidence="2" id="KW-1185">Reference proteome</keyword>
<evidence type="ECO:0000313" key="2">
    <source>
        <dbReference type="Proteomes" id="UP000070444"/>
    </source>
</evidence>
<dbReference type="Proteomes" id="UP000070444">
    <property type="component" value="Unassembled WGS sequence"/>
</dbReference>
<dbReference type="InterPro" id="IPR032675">
    <property type="entry name" value="LRR_dom_sf"/>
</dbReference>
<name>A0A137P2J3_CONC2</name>
<gene>
    <name evidence="1" type="ORF">CONCODRAFT_18564</name>
</gene>
<proteinExistence type="predicted"/>
<protein>
    <recommendedName>
        <fullName evidence="3">F-box domain-containing protein</fullName>
    </recommendedName>
</protein>